<keyword evidence="3" id="KW-0032">Aminotransferase</keyword>
<keyword evidence="5" id="KW-0663">Pyridoxal phosphate</keyword>
<sequence>MSHLADRVKNPDVQKNVWVEFVGLAMENQALNVGQGFPNFPPIQHVMDGLSSIPVENHLNNQYTRGFGHAPFIQALGDFYGPLFDRKLDVHNEILVTVGAYYSLYAATQALINPGDEAIIIEPFFDCYAPMVRYAGGTPKFIPLKPAGKANDANDWKLDMDHLQSLVTDKTKVIFFNNPNNPLGKVFTHEEIQALCDFCIKNDIICLADEVYEHLAYNPQPHLRIGNYPGMYERTITMGSAGKTWSCTGWKIGWSIGPPDLIKAMQIVWQNSIYTCATPLQEACARSFRLEMERPFDGHPKDNPDSYFRTLTEVELKPKREKMAKILESVGMKPIIPNGGYFMIADASPLAKIIPEAELDDSNDPWDYKAVRWMCRQKKIAAIPNSAFYSEGHKKEYENYIRFCFAKDDATLDKFEEMMVAGFKQ</sequence>
<dbReference type="Gene3D" id="3.40.640.10">
    <property type="entry name" value="Type I PLP-dependent aspartate aminotransferase-like (Major domain)"/>
    <property type="match status" value="1"/>
</dbReference>
<comment type="catalytic activity">
    <reaction evidence="8">
        <text>an S-substituted L-cysteine + H2O = a thiol + pyruvate + NH4(+)</text>
        <dbReference type="Rhea" id="RHEA:18121"/>
        <dbReference type="ChEBI" id="CHEBI:15361"/>
        <dbReference type="ChEBI" id="CHEBI:15377"/>
        <dbReference type="ChEBI" id="CHEBI:28938"/>
        <dbReference type="ChEBI" id="CHEBI:29256"/>
        <dbReference type="ChEBI" id="CHEBI:58717"/>
        <dbReference type="EC" id="4.4.1.13"/>
    </reaction>
    <physiologicalReaction direction="left-to-right" evidence="8">
        <dbReference type="Rhea" id="RHEA:18122"/>
    </physiologicalReaction>
</comment>
<evidence type="ECO:0000256" key="3">
    <source>
        <dbReference type="ARBA" id="ARBA00022576"/>
    </source>
</evidence>
<evidence type="ECO:0000259" key="9">
    <source>
        <dbReference type="Pfam" id="PF00155"/>
    </source>
</evidence>
<evidence type="ECO:0000256" key="6">
    <source>
        <dbReference type="ARBA" id="ARBA00024016"/>
    </source>
</evidence>
<keyword evidence="11" id="KW-1185">Reference proteome</keyword>
<dbReference type="InterPro" id="IPR051326">
    <property type="entry name" value="Kynurenine-oxoglutarate_AT"/>
</dbReference>
<dbReference type="PANTHER" id="PTHR43807">
    <property type="entry name" value="FI04487P"/>
    <property type="match status" value="1"/>
</dbReference>
<comment type="cofactor">
    <cofactor evidence="1">
        <name>pyridoxal 5'-phosphate</name>
        <dbReference type="ChEBI" id="CHEBI:597326"/>
    </cofactor>
</comment>
<dbReference type="Gene3D" id="3.90.1150.10">
    <property type="entry name" value="Aspartate Aminotransferase, domain 1"/>
    <property type="match status" value="1"/>
</dbReference>
<dbReference type="InterPro" id="IPR015422">
    <property type="entry name" value="PyrdxlP-dep_Trfase_small"/>
</dbReference>
<keyword evidence="4" id="KW-0808">Transferase</keyword>
<proteinExistence type="inferred from homology"/>
<evidence type="ECO:0000256" key="4">
    <source>
        <dbReference type="ARBA" id="ARBA00022679"/>
    </source>
</evidence>
<name>A0ABN7RU88_OIKDI</name>
<accession>A0ABN7RU88</accession>
<dbReference type="InterPro" id="IPR015421">
    <property type="entry name" value="PyrdxlP-dep_Trfase_major"/>
</dbReference>
<dbReference type="InterPro" id="IPR015424">
    <property type="entry name" value="PyrdxlP-dep_Trfase"/>
</dbReference>
<dbReference type="SUPFAM" id="SSF53383">
    <property type="entry name" value="PLP-dependent transferases"/>
    <property type="match status" value="1"/>
</dbReference>
<evidence type="ECO:0000256" key="2">
    <source>
        <dbReference type="ARBA" id="ARBA00007441"/>
    </source>
</evidence>
<dbReference type="Pfam" id="PF00155">
    <property type="entry name" value="Aminotran_1_2"/>
    <property type="match status" value="1"/>
</dbReference>
<dbReference type="PANTHER" id="PTHR43807:SF20">
    <property type="entry name" value="FI04487P"/>
    <property type="match status" value="1"/>
</dbReference>
<comment type="pathway">
    <text evidence="6">Amino-acid degradation; L-kynurenine degradation; kynurenate from L-kynurenine: step 1/2.</text>
</comment>
<evidence type="ECO:0000313" key="10">
    <source>
        <dbReference type="EMBL" id="CAG5082466.1"/>
    </source>
</evidence>
<protein>
    <submittedName>
        <fullName evidence="10">Oidioi.mRNA.OKI2018_I69.PAR.g10134.t1.cds</fullName>
    </submittedName>
</protein>
<dbReference type="CDD" id="cd00609">
    <property type="entry name" value="AAT_like"/>
    <property type="match status" value="1"/>
</dbReference>
<gene>
    <name evidence="10" type="ORF">OKIOD_LOCUS1692</name>
</gene>
<organism evidence="10 11">
    <name type="scientific">Oikopleura dioica</name>
    <name type="common">Tunicate</name>
    <dbReference type="NCBI Taxonomy" id="34765"/>
    <lineage>
        <taxon>Eukaryota</taxon>
        <taxon>Metazoa</taxon>
        <taxon>Chordata</taxon>
        <taxon>Tunicata</taxon>
        <taxon>Appendicularia</taxon>
        <taxon>Copelata</taxon>
        <taxon>Oikopleuridae</taxon>
        <taxon>Oikopleura</taxon>
    </lineage>
</organism>
<dbReference type="EMBL" id="OU015568">
    <property type="protein sequence ID" value="CAG5082466.1"/>
    <property type="molecule type" value="Genomic_DNA"/>
</dbReference>
<dbReference type="Proteomes" id="UP001158576">
    <property type="component" value="Chromosome PAR"/>
</dbReference>
<evidence type="ECO:0000313" key="11">
    <source>
        <dbReference type="Proteomes" id="UP001158576"/>
    </source>
</evidence>
<evidence type="ECO:0000256" key="1">
    <source>
        <dbReference type="ARBA" id="ARBA00001933"/>
    </source>
</evidence>
<evidence type="ECO:0000256" key="8">
    <source>
        <dbReference type="ARBA" id="ARBA00049325"/>
    </source>
</evidence>
<evidence type="ECO:0000256" key="7">
    <source>
        <dbReference type="ARBA" id="ARBA00047478"/>
    </source>
</evidence>
<evidence type="ECO:0000256" key="5">
    <source>
        <dbReference type="ARBA" id="ARBA00022898"/>
    </source>
</evidence>
<comment type="similarity">
    <text evidence="2">Belongs to the class-I pyridoxal-phosphate-dependent aminotransferase family.</text>
</comment>
<feature type="domain" description="Aminotransferase class I/classII large" evidence="9">
    <location>
        <begin position="31"/>
        <end position="415"/>
    </location>
</feature>
<comment type="catalytic activity">
    <reaction evidence="7">
        <text>L-kynurenine + 2-oxoglutarate = kynurenate + L-glutamate + H2O</text>
        <dbReference type="Rhea" id="RHEA:65560"/>
        <dbReference type="ChEBI" id="CHEBI:15377"/>
        <dbReference type="ChEBI" id="CHEBI:16810"/>
        <dbReference type="ChEBI" id="CHEBI:29985"/>
        <dbReference type="ChEBI" id="CHEBI:57959"/>
        <dbReference type="ChEBI" id="CHEBI:58454"/>
        <dbReference type="EC" id="2.6.1.7"/>
    </reaction>
    <physiologicalReaction direction="left-to-right" evidence="7">
        <dbReference type="Rhea" id="RHEA:65561"/>
    </physiologicalReaction>
</comment>
<dbReference type="InterPro" id="IPR004839">
    <property type="entry name" value="Aminotransferase_I/II_large"/>
</dbReference>
<reference evidence="10 11" key="1">
    <citation type="submission" date="2021-04" db="EMBL/GenBank/DDBJ databases">
        <authorList>
            <person name="Bliznina A."/>
        </authorList>
    </citation>
    <scope>NUCLEOTIDE SEQUENCE [LARGE SCALE GENOMIC DNA]</scope>
</reference>